<name>L8PSB9_STRVR</name>
<dbReference type="RefSeq" id="WP_003995379.1">
    <property type="nucleotide sequence ID" value="NZ_AMLP01000002.1"/>
</dbReference>
<evidence type="ECO:0000313" key="1">
    <source>
        <dbReference type="EMBL" id="ELS58974.1"/>
    </source>
</evidence>
<protein>
    <submittedName>
        <fullName evidence="1">Uncharacterized protein</fullName>
    </submittedName>
</protein>
<evidence type="ECO:0000313" key="2">
    <source>
        <dbReference type="Proteomes" id="UP000011205"/>
    </source>
</evidence>
<dbReference type="Proteomes" id="UP000011205">
    <property type="component" value="Unassembled WGS sequence"/>
</dbReference>
<gene>
    <name evidence="1" type="ORF">STVIR_0034</name>
</gene>
<proteinExistence type="predicted"/>
<dbReference type="PATRIC" id="fig|1160705.3.peg.33"/>
<sequence length="59" mass="5786">MRAGKYADAAVPAVPTALVAPVAAAGTPVVPAAPVGSELDLYAADAARARVAMRGREGP</sequence>
<comment type="caution">
    <text evidence="1">The sequence shown here is derived from an EMBL/GenBank/DDBJ whole genome shotgun (WGS) entry which is preliminary data.</text>
</comment>
<reference evidence="1 2" key="1">
    <citation type="journal article" date="2013" name="Genome Announc.">
        <title>Draft Genome Sequence of Streptomyces viridochromogenes Strain Tu57, Producer of Avilamycin.</title>
        <authorList>
            <person name="Gruning B.A."/>
            <person name="Erxleben A."/>
            <person name="Hahnlein A."/>
            <person name="Gunther S."/>
        </authorList>
    </citation>
    <scope>NUCLEOTIDE SEQUENCE [LARGE SCALE GENOMIC DNA]</scope>
    <source>
        <strain evidence="1 2">Tue57</strain>
    </source>
</reference>
<dbReference type="AlphaFoldDB" id="L8PSB9"/>
<dbReference type="EMBL" id="AMLP01000002">
    <property type="protein sequence ID" value="ELS58974.1"/>
    <property type="molecule type" value="Genomic_DNA"/>
</dbReference>
<accession>L8PSB9</accession>
<organism evidence="1 2">
    <name type="scientific">Streptomyces viridochromogenes Tue57</name>
    <dbReference type="NCBI Taxonomy" id="1160705"/>
    <lineage>
        <taxon>Bacteria</taxon>
        <taxon>Bacillati</taxon>
        <taxon>Actinomycetota</taxon>
        <taxon>Actinomycetes</taxon>
        <taxon>Kitasatosporales</taxon>
        <taxon>Streptomycetaceae</taxon>
        <taxon>Streptomyces</taxon>
    </lineage>
</organism>